<protein>
    <recommendedName>
        <fullName evidence="1">Bbp19-like phage domain-containing protein</fullName>
    </recommendedName>
</protein>
<dbReference type="AlphaFoldDB" id="A0A096AJ58"/>
<reference evidence="2 3" key="1">
    <citation type="submission" date="2014-07" db="EMBL/GenBank/DDBJ databases">
        <authorList>
            <person name="McCorrison J."/>
            <person name="Sanka R."/>
            <person name="Torralba M."/>
            <person name="Gillis M."/>
            <person name="Haft D.H."/>
            <person name="Methe B."/>
            <person name="Sutton G."/>
            <person name="Nelson K.E."/>
        </authorList>
    </citation>
    <scope>NUCLEOTIDE SEQUENCE [LARGE SCALE GENOMIC DNA]</scope>
    <source>
        <strain evidence="2 3">DNF00314</strain>
    </source>
</reference>
<dbReference type="EMBL" id="JRNT01000026">
    <property type="protein sequence ID" value="KGF46840.1"/>
    <property type="molecule type" value="Genomic_DNA"/>
</dbReference>
<gene>
    <name evidence="2" type="ORF">HMPREF0872_06805</name>
</gene>
<name>A0A096AJ58_9FIRM</name>
<feature type="domain" description="Bbp19-like phage" evidence="1">
    <location>
        <begin position="29"/>
        <end position="77"/>
    </location>
</feature>
<evidence type="ECO:0000313" key="3">
    <source>
        <dbReference type="Proteomes" id="UP000029628"/>
    </source>
</evidence>
<dbReference type="eggNOG" id="ENOG502ZNZN">
    <property type="taxonomic scope" value="Bacteria"/>
</dbReference>
<comment type="caution">
    <text evidence="2">The sequence shown here is derived from an EMBL/GenBank/DDBJ whole genome shotgun (WGS) entry which is preliminary data.</text>
</comment>
<dbReference type="InterPro" id="IPR057447">
    <property type="entry name" value="Bbp19-like_phage"/>
</dbReference>
<sequence length="114" mass="13430">MKANITDEQRQYNALMRHKQREKDEQAIRSMLATEPGRWFITRLLDATGIHAKSFTGNSETFYREGKRAIGIYVLQQIESLGMEGLRLKQQAELEYANQQIEWITLINRKKEEE</sequence>
<accession>A0A096AJ58</accession>
<evidence type="ECO:0000259" key="1">
    <source>
        <dbReference type="Pfam" id="PF25181"/>
    </source>
</evidence>
<dbReference type="RefSeq" id="WP_038152927.1">
    <property type="nucleotide sequence ID" value="NZ_JRNT01000026.1"/>
</dbReference>
<dbReference type="Pfam" id="PF25181">
    <property type="entry name" value="Phage_Bbp19"/>
    <property type="match status" value="1"/>
</dbReference>
<proteinExistence type="predicted"/>
<keyword evidence="3" id="KW-1185">Reference proteome</keyword>
<evidence type="ECO:0000313" key="2">
    <source>
        <dbReference type="EMBL" id="KGF46840.1"/>
    </source>
</evidence>
<organism evidence="2 3">
    <name type="scientific">Veillonella montpellierensis DNF00314</name>
    <dbReference type="NCBI Taxonomy" id="1401067"/>
    <lineage>
        <taxon>Bacteria</taxon>
        <taxon>Bacillati</taxon>
        <taxon>Bacillota</taxon>
        <taxon>Negativicutes</taxon>
        <taxon>Veillonellales</taxon>
        <taxon>Veillonellaceae</taxon>
        <taxon>Veillonella</taxon>
    </lineage>
</organism>
<dbReference type="Proteomes" id="UP000029628">
    <property type="component" value="Unassembled WGS sequence"/>
</dbReference>